<gene>
    <name evidence="1" type="ORF">Salat_1721600</name>
</gene>
<dbReference type="EMBL" id="JACGWO010000006">
    <property type="protein sequence ID" value="KAK4425277.1"/>
    <property type="molecule type" value="Genomic_DNA"/>
</dbReference>
<organism evidence="1 2">
    <name type="scientific">Sesamum alatum</name>
    <dbReference type="NCBI Taxonomy" id="300844"/>
    <lineage>
        <taxon>Eukaryota</taxon>
        <taxon>Viridiplantae</taxon>
        <taxon>Streptophyta</taxon>
        <taxon>Embryophyta</taxon>
        <taxon>Tracheophyta</taxon>
        <taxon>Spermatophyta</taxon>
        <taxon>Magnoliopsida</taxon>
        <taxon>eudicotyledons</taxon>
        <taxon>Gunneridae</taxon>
        <taxon>Pentapetalae</taxon>
        <taxon>asterids</taxon>
        <taxon>lamiids</taxon>
        <taxon>Lamiales</taxon>
        <taxon>Pedaliaceae</taxon>
        <taxon>Sesamum</taxon>
    </lineage>
</organism>
<keyword evidence="2" id="KW-1185">Reference proteome</keyword>
<reference evidence="1" key="1">
    <citation type="submission" date="2020-06" db="EMBL/GenBank/DDBJ databases">
        <authorList>
            <person name="Li T."/>
            <person name="Hu X."/>
            <person name="Zhang T."/>
            <person name="Song X."/>
            <person name="Zhang H."/>
            <person name="Dai N."/>
            <person name="Sheng W."/>
            <person name="Hou X."/>
            <person name="Wei L."/>
        </authorList>
    </citation>
    <scope>NUCLEOTIDE SEQUENCE</scope>
    <source>
        <strain evidence="1">3651</strain>
        <tissue evidence="1">Leaf</tissue>
    </source>
</reference>
<accession>A0AAE1Y8F3</accession>
<proteinExistence type="predicted"/>
<evidence type="ECO:0000313" key="1">
    <source>
        <dbReference type="EMBL" id="KAK4425277.1"/>
    </source>
</evidence>
<reference evidence="1" key="2">
    <citation type="journal article" date="2024" name="Plant">
        <title>Genomic evolution and insights into agronomic trait innovations of Sesamum species.</title>
        <authorList>
            <person name="Miao H."/>
            <person name="Wang L."/>
            <person name="Qu L."/>
            <person name="Liu H."/>
            <person name="Sun Y."/>
            <person name="Le M."/>
            <person name="Wang Q."/>
            <person name="Wei S."/>
            <person name="Zheng Y."/>
            <person name="Lin W."/>
            <person name="Duan Y."/>
            <person name="Cao H."/>
            <person name="Xiong S."/>
            <person name="Wang X."/>
            <person name="Wei L."/>
            <person name="Li C."/>
            <person name="Ma Q."/>
            <person name="Ju M."/>
            <person name="Zhao R."/>
            <person name="Li G."/>
            <person name="Mu C."/>
            <person name="Tian Q."/>
            <person name="Mei H."/>
            <person name="Zhang T."/>
            <person name="Gao T."/>
            <person name="Zhang H."/>
        </authorList>
    </citation>
    <scope>NUCLEOTIDE SEQUENCE</scope>
    <source>
        <strain evidence="1">3651</strain>
    </source>
</reference>
<dbReference type="Proteomes" id="UP001293254">
    <property type="component" value="Unassembled WGS sequence"/>
</dbReference>
<protein>
    <submittedName>
        <fullName evidence="1">Uncharacterized protein</fullName>
    </submittedName>
</protein>
<comment type="caution">
    <text evidence="1">The sequence shown here is derived from an EMBL/GenBank/DDBJ whole genome shotgun (WGS) entry which is preliminary data.</text>
</comment>
<dbReference type="AlphaFoldDB" id="A0AAE1Y8F3"/>
<name>A0AAE1Y8F3_9LAMI</name>
<evidence type="ECO:0000313" key="2">
    <source>
        <dbReference type="Proteomes" id="UP001293254"/>
    </source>
</evidence>
<sequence length="103" mass="11156">MFVDAIKLVKNNNGRLYSLRLRGLQWRGDCRPGQLPMARRWADLGSNCIGEATTDLGSAFSSKATTDWGGACSGEATVDLSRGCTMKLGWATDLGWATAEIEK</sequence>